<keyword evidence="5" id="KW-0963">Cytoplasm</keyword>
<keyword evidence="5" id="KW-0808">Transferase</keyword>
<dbReference type="GO" id="GO:0004140">
    <property type="term" value="F:dephospho-CoA kinase activity"/>
    <property type="evidence" value="ECO:0007669"/>
    <property type="project" value="UniProtKB-UniRule"/>
</dbReference>
<organism evidence="7 8">
    <name type="scientific">Devosia insulae DS-56</name>
    <dbReference type="NCBI Taxonomy" id="1116389"/>
    <lineage>
        <taxon>Bacteria</taxon>
        <taxon>Pseudomonadati</taxon>
        <taxon>Pseudomonadota</taxon>
        <taxon>Alphaproteobacteria</taxon>
        <taxon>Hyphomicrobiales</taxon>
        <taxon>Devosiaceae</taxon>
        <taxon>Devosia</taxon>
    </lineage>
</organism>
<protein>
    <recommendedName>
        <fullName evidence="5 6">Dephospho-CoA kinase</fullName>
        <ecNumber evidence="5 6">2.7.1.24</ecNumber>
    </recommendedName>
    <alternativeName>
        <fullName evidence="5">Dephosphocoenzyme A kinase</fullName>
    </alternativeName>
</protein>
<dbReference type="EMBL" id="LAJE02000151">
    <property type="protein sequence ID" value="OEO31652.1"/>
    <property type="molecule type" value="Genomic_DNA"/>
</dbReference>
<evidence type="ECO:0000256" key="5">
    <source>
        <dbReference type="HAMAP-Rule" id="MF_00376"/>
    </source>
</evidence>
<dbReference type="PANTHER" id="PTHR10695">
    <property type="entry name" value="DEPHOSPHO-COA KINASE-RELATED"/>
    <property type="match status" value="1"/>
</dbReference>
<dbReference type="EC" id="2.7.1.24" evidence="5 6"/>
<dbReference type="PANTHER" id="PTHR10695:SF46">
    <property type="entry name" value="BIFUNCTIONAL COENZYME A SYNTHASE-RELATED"/>
    <property type="match status" value="1"/>
</dbReference>
<keyword evidence="2 5" id="KW-0547">Nucleotide-binding</keyword>
<dbReference type="GO" id="GO:0015937">
    <property type="term" value="P:coenzyme A biosynthetic process"/>
    <property type="evidence" value="ECO:0007669"/>
    <property type="project" value="UniProtKB-UniRule"/>
</dbReference>
<gene>
    <name evidence="5" type="primary">coaE</name>
    <name evidence="7" type="ORF">VW23_015300</name>
</gene>
<dbReference type="Gene3D" id="3.40.50.300">
    <property type="entry name" value="P-loop containing nucleotide triphosphate hydrolases"/>
    <property type="match status" value="1"/>
</dbReference>
<comment type="catalytic activity">
    <reaction evidence="5">
        <text>3'-dephospho-CoA + ATP = ADP + CoA + H(+)</text>
        <dbReference type="Rhea" id="RHEA:18245"/>
        <dbReference type="ChEBI" id="CHEBI:15378"/>
        <dbReference type="ChEBI" id="CHEBI:30616"/>
        <dbReference type="ChEBI" id="CHEBI:57287"/>
        <dbReference type="ChEBI" id="CHEBI:57328"/>
        <dbReference type="ChEBI" id="CHEBI:456216"/>
        <dbReference type="EC" id="2.7.1.24"/>
    </reaction>
</comment>
<dbReference type="RefSeq" id="WP_069909193.1">
    <property type="nucleotide sequence ID" value="NZ_LAJE02000151.1"/>
</dbReference>
<dbReference type="PROSITE" id="PS51219">
    <property type="entry name" value="DPCK"/>
    <property type="match status" value="1"/>
</dbReference>
<dbReference type="GO" id="GO:0005524">
    <property type="term" value="F:ATP binding"/>
    <property type="evidence" value="ECO:0007669"/>
    <property type="project" value="UniProtKB-UniRule"/>
</dbReference>
<feature type="binding site" evidence="5">
    <location>
        <begin position="11"/>
        <end position="16"/>
    </location>
    <ligand>
        <name>ATP</name>
        <dbReference type="ChEBI" id="CHEBI:30616"/>
    </ligand>
</feature>
<dbReference type="InterPro" id="IPR027417">
    <property type="entry name" value="P-loop_NTPase"/>
</dbReference>
<dbReference type="HAMAP" id="MF_00376">
    <property type="entry name" value="Dephospho_CoA_kinase"/>
    <property type="match status" value="1"/>
</dbReference>
<comment type="pathway">
    <text evidence="5">Cofactor biosynthesis; coenzyme A biosynthesis; CoA from (R)-pantothenate: step 5/5.</text>
</comment>
<dbReference type="AlphaFoldDB" id="A0A1E5XSR4"/>
<comment type="subcellular location">
    <subcellularLocation>
        <location evidence="5">Cytoplasm</location>
    </subcellularLocation>
</comment>
<dbReference type="Proteomes" id="UP000095463">
    <property type="component" value="Unassembled WGS sequence"/>
</dbReference>
<dbReference type="InterPro" id="IPR001977">
    <property type="entry name" value="Depp_CoAkinase"/>
</dbReference>
<name>A0A1E5XSR4_9HYPH</name>
<comment type="caution">
    <text evidence="7">The sequence shown here is derived from an EMBL/GenBank/DDBJ whole genome shotgun (WGS) entry which is preliminary data.</text>
</comment>
<keyword evidence="5 7" id="KW-0418">Kinase</keyword>
<sequence>MLKLGLTGSIATGKSTALKAFADQGVPTFSSDDAVHELYRGAAVAPVEAAFPGVSVEGVIDREKLSRQLIGHPHRLQQLEAIVHPLVRARIRSFLSDAAARGEAMAVVDIPLLFENGVDWGLDAVIVTVVDAAEQRRRALARPGMTVEKLEAILARQLPQAEKVKRATYIIDTSNTIDATRQRVAELVQRLRQEAQAR</sequence>
<dbReference type="SUPFAM" id="SSF52540">
    <property type="entry name" value="P-loop containing nucleoside triphosphate hydrolases"/>
    <property type="match status" value="1"/>
</dbReference>
<dbReference type="Pfam" id="PF01121">
    <property type="entry name" value="CoaE"/>
    <property type="match status" value="1"/>
</dbReference>
<evidence type="ECO:0000256" key="1">
    <source>
        <dbReference type="ARBA" id="ARBA00009018"/>
    </source>
</evidence>
<dbReference type="CDD" id="cd02022">
    <property type="entry name" value="DPCK"/>
    <property type="match status" value="1"/>
</dbReference>
<accession>A0A1E5XSR4</accession>
<dbReference type="NCBIfam" id="TIGR00152">
    <property type="entry name" value="dephospho-CoA kinase"/>
    <property type="match status" value="1"/>
</dbReference>
<evidence type="ECO:0000256" key="6">
    <source>
        <dbReference type="NCBIfam" id="TIGR00152"/>
    </source>
</evidence>
<proteinExistence type="inferred from homology"/>
<dbReference type="OrthoDB" id="9812943at2"/>
<reference evidence="7 8" key="1">
    <citation type="journal article" date="2015" name="Genome Announc.">
        <title>Genome Assemblies of Three Soil-Associated Devosia species: D. insulae, D. limi, and D. soli.</title>
        <authorList>
            <person name="Hassan Y.I."/>
            <person name="Lepp D."/>
            <person name="Zhou T."/>
        </authorList>
    </citation>
    <scope>NUCLEOTIDE SEQUENCE [LARGE SCALE GENOMIC DNA]</scope>
    <source>
        <strain evidence="7 8">DS-56</strain>
    </source>
</reference>
<dbReference type="UniPathway" id="UPA00241">
    <property type="reaction ID" value="UER00356"/>
</dbReference>
<evidence type="ECO:0000313" key="7">
    <source>
        <dbReference type="EMBL" id="OEO31652.1"/>
    </source>
</evidence>
<keyword evidence="8" id="KW-1185">Reference proteome</keyword>
<comment type="similarity">
    <text evidence="1 5">Belongs to the CoaE family.</text>
</comment>
<keyword evidence="4 5" id="KW-0173">Coenzyme A biosynthesis</keyword>
<evidence type="ECO:0000256" key="2">
    <source>
        <dbReference type="ARBA" id="ARBA00022741"/>
    </source>
</evidence>
<comment type="function">
    <text evidence="5">Catalyzes the phosphorylation of the 3'-hydroxyl group of dephosphocoenzyme A to form coenzyme A.</text>
</comment>
<keyword evidence="3 5" id="KW-0067">ATP-binding</keyword>
<evidence type="ECO:0000256" key="4">
    <source>
        <dbReference type="ARBA" id="ARBA00022993"/>
    </source>
</evidence>
<evidence type="ECO:0000313" key="8">
    <source>
        <dbReference type="Proteomes" id="UP000095463"/>
    </source>
</evidence>
<evidence type="ECO:0000256" key="3">
    <source>
        <dbReference type="ARBA" id="ARBA00022840"/>
    </source>
</evidence>
<dbReference type="GO" id="GO:0005737">
    <property type="term" value="C:cytoplasm"/>
    <property type="evidence" value="ECO:0007669"/>
    <property type="project" value="UniProtKB-SubCell"/>
</dbReference>